<dbReference type="InterPro" id="IPR018522">
    <property type="entry name" value="TopoIIA_CS"/>
</dbReference>
<dbReference type="AlphaFoldDB" id="A0A9D0ZMK9"/>
<evidence type="ECO:0000256" key="10">
    <source>
        <dbReference type="ARBA" id="ARBA00023125"/>
    </source>
</evidence>
<dbReference type="GO" id="GO:0006265">
    <property type="term" value="P:DNA topological change"/>
    <property type="evidence" value="ECO:0007669"/>
    <property type="project" value="InterPro"/>
</dbReference>
<evidence type="ECO:0000313" key="15">
    <source>
        <dbReference type="Proteomes" id="UP000824260"/>
    </source>
</evidence>
<dbReference type="GO" id="GO:0005524">
    <property type="term" value="F:ATP binding"/>
    <property type="evidence" value="ECO:0007669"/>
    <property type="project" value="UniProtKB-KW"/>
</dbReference>
<dbReference type="GO" id="GO:0046872">
    <property type="term" value="F:metal ion binding"/>
    <property type="evidence" value="ECO:0007669"/>
    <property type="project" value="UniProtKB-KW"/>
</dbReference>
<evidence type="ECO:0000256" key="12">
    <source>
        <dbReference type="ARBA" id="ARBA00063644"/>
    </source>
</evidence>
<dbReference type="SMART" id="SM00387">
    <property type="entry name" value="HATPase_c"/>
    <property type="match status" value="1"/>
</dbReference>
<keyword evidence="10" id="KW-0238">DNA-binding</keyword>
<dbReference type="SMART" id="SM00433">
    <property type="entry name" value="TOP2c"/>
    <property type="match status" value="1"/>
</dbReference>
<protein>
    <recommendedName>
        <fullName evidence="4">DNA topoisomerase (ATP-hydrolyzing)</fullName>
        <ecNumber evidence="4">5.6.2.2</ecNumber>
    </recommendedName>
</protein>
<keyword evidence="11" id="KW-0413">Isomerase</keyword>
<dbReference type="GO" id="GO:0034335">
    <property type="term" value="F:DNA negative supercoiling activity"/>
    <property type="evidence" value="ECO:0007669"/>
    <property type="project" value="UniProtKB-ARBA"/>
</dbReference>
<comment type="caution">
    <text evidence="14">The sequence shown here is derived from an EMBL/GenBank/DDBJ whole genome shotgun (WGS) entry which is preliminary data.</text>
</comment>
<comment type="subunit">
    <text evidence="12">Heterotetramer composed of ParC and ParE.</text>
</comment>
<organism evidence="14 15">
    <name type="scientific">Candidatus Pullichristensenella stercorigallinarum</name>
    <dbReference type="NCBI Taxonomy" id="2840909"/>
    <lineage>
        <taxon>Bacteria</taxon>
        <taxon>Bacillati</taxon>
        <taxon>Bacillota</taxon>
        <taxon>Clostridia</taxon>
        <taxon>Candidatus Pullichristensenella</taxon>
    </lineage>
</organism>
<dbReference type="CDD" id="cd16928">
    <property type="entry name" value="HATPase_GyrB-like"/>
    <property type="match status" value="1"/>
</dbReference>
<dbReference type="Pfam" id="PF00204">
    <property type="entry name" value="DNA_gyraseB"/>
    <property type="match status" value="1"/>
</dbReference>
<dbReference type="CDD" id="cd03366">
    <property type="entry name" value="TOPRIM_TopoIIA_GyrB"/>
    <property type="match status" value="1"/>
</dbReference>
<dbReference type="SUPFAM" id="SSF54211">
    <property type="entry name" value="Ribosomal protein S5 domain 2-like"/>
    <property type="match status" value="1"/>
</dbReference>
<dbReference type="InterPro" id="IPR020568">
    <property type="entry name" value="Ribosomal_Su5_D2-typ_SF"/>
</dbReference>
<dbReference type="InterPro" id="IPR002288">
    <property type="entry name" value="DNA_gyrase_B_C"/>
</dbReference>
<evidence type="ECO:0000256" key="3">
    <source>
        <dbReference type="ARBA" id="ARBA00010708"/>
    </source>
</evidence>
<dbReference type="Pfam" id="PF01751">
    <property type="entry name" value="Toprim"/>
    <property type="match status" value="1"/>
</dbReference>
<dbReference type="Pfam" id="PF02518">
    <property type="entry name" value="HATPase_c"/>
    <property type="match status" value="1"/>
</dbReference>
<evidence type="ECO:0000313" key="14">
    <source>
        <dbReference type="EMBL" id="HIQ83418.1"/>
    </source>
</evidence>
<dbReference type="Proteomes" id="UP000824260">
    <property type="component" value="Unassembled WGS sequence"/>
</dbReference>
<keyword evidence="8" id="KW-0460">Magnesium</keyword>
<evidence type="ECO:0000256" key="11">
    <source>
        <dbReference type="ARBA" id="ARBA00023235"/>
    </source>
</evidence>
<evidence type="ECO:0000256" key="2">
    <source>
        <dbReference type="ARBA" id="ARBA00001946"/>
    </source>
</evidence>
<dbReference type="EC" id="5.6.2.2" evidence="4"/>
<dbReference type="EMBL" id="DVFZ01000097">
    <property type="protein sequence ID" value="HIQ83418.1"/>
    <property type="molecule type" value="Genomic_DNA"/>
</dbReference>
<dbReference type="Pfam" id="PF00986">
    <property type="entry name" value="DNA_gyraseB_C"/>
    <property type="match status" value="1"/>
</dbReference>
<dbReference type="InterPro" id="IPR000565">
    <property type="entry name" value="Topo_IIA_B"/>
</dbReference>
<dbReference type="Gene3D" id="3.30.565.10">
    <property type="entry name" value="Histidine kinase-like ATPase, C-terminal domain"/>
    <property type="match status" value="1"/>
</dbReference>
<evidence type="ECO:0000256" key="9">
    <source>
        <dbReference type="ARBA" id="ARBA00023029"/>
    </source>
</evidence>
<evidence type="ECO:0000256" key="4">
    <source>
        <dbReference type="ARBA" id="ARBA00012895"/>
    </source>
</evidence>
<evidence type="ECO:0000259" key="13">
    <source>
        <dbReference type="PROSITE" id="PS50880"/>
    </source>
</evidence>
<dbReference type="PANTHER" id="PTHR45866">
    <property type="entry name" value="DNA GYRASE/TOPOISOMERASE SUBUNIT B"/>
    <property type="match status" value="1"/>
</dbReference>
<dbReference type="SUPFAM" id="SSF56719">
    <property type="entry name" value="Type II DNA topoisomerase"/>
    <property type="match status" value="1"/>
</dbReference>
<feature type="domain" description="Toprim" evidence="13">
    <location>
        <begin position="432"/>
        <end position="546"/>
    </location>
</feature>
<name>A0A9D0ZMK9_9FIRM</name>
<accession>A0A9D0ZMK9</accession>
<dbReference type="InterPro" id="IPR003594">
    <property type="entry name" value="HATPase_dom"/>
</dbReference>
<dbReference type="GO" id="GO:0003677">
    <property type="term" value="F:DNA binding"/>
    <property type="evidence" value="ECO:0007669"/>
    <property type="project" value="UniProtKB-KW"/>
</dbReference>
<evidence type="ECO:0000256" key="8">
    <source>
        <dbReference type="ARBA" id="ARBA00022842"/>
    </source>
</evidence>
<comment type="cofactor">
    <cofactor evidence="2">
        <name>Mg(2+)</name>
        <dbReference type="ChEBI" id="CHEBI:18420"/>
    </cofactor>
</comment>
<dbReference type="PANTHER" id="PTHR45866:SF12">
    <property type="entry name" value="DNA TOPOISOMERASE 4 SUBUNIT B"/>
    <property type="match status" value="1"/>
</dbReference>
<dbReference type="FunFam" id="3.30.565.10:FF:000002">
    <property type="entry name" value="DNA gyrase subunit B"/>
    <property type="match status" value="1"/>
</dbReference>
<dbReference type="SUPFAM" id="SSF55874">
    <property type="entry name" value="ATPase domain of HSP90 chaperone/DNA topoisomerase II/histidine kinase"/>
    <property type="match status" value="1"/>
</dbReference>
<dbReference type="Gene3D" id="3.40.50.670">
    <property type="match status" value="1"/>
</dbReference>
<keyword evidence="6" id="KW-0547">Nucleotide-binding</keyword>
<evidence type="ECO:0000256" key="7">
    <source>
        <dbReference type="ARBA" id="ARBA00022840"/>
    </source>
</evidence>
<proteinExistence type="inferred from homology"/>
<keyword evidence="7" id="KW-0067">ATP-binding</keyword>
<dbReference type="PRINTS" id="PR01159">
    <property type="entry name" value="DNAGYRASEB"/>
</dbReference>
<dbReference type="InterPro" id="IPR034160">
    <property type="entry name" value="TOPRIM_GyrB"/>
</dbReference>
<dbReference type="PROSITE" id="PS00177">
    <property type="entry name" value="TOPOISOMERASE_II"/>
    <property type="match status" value="1"/>
</dbReference>
<dbReference type="Gene3D" id="3.30.230.10">
    <property type="match status" value="1"/>
</dbReference>
<dbReference type="InterPro" id="IPR013760">
    <property type="entry name" value="Topo_IIA-like_dom_sf"/>
</dbReference>
<dbReference type="PROSITE" id="PS50880">
    <property type="entry name" value="TOPRIM"/>
    <property type="match status" value="1"/>
</dbReference>
<evidence type="ECO:0000256" key="1">
    <source>
        <dbReference type="ARBA" id="ARBA00000185"/>
    </source>
</evidence>
<evidence type="ECO:0000256" key="6">
    <source>
        <dbReference type="ARBA" id="ARBA00022741"/>
    </source>
</evidence>
<dbReference type="InterPro" id="IPR013506">
    <property type="entry name" value="Topo_IIA_bsu_dom2"/>
</dbReference>
<dbReference type="FunFam" id="3.30.230.10:FF:000005">
    <property type="entry name" value="DNA gyrase subunit B"/>
    <property type="match status" value="1"/>
</dbReference>
<dbReference type="InterPro" id="IPR013759">
    <property type="entry name" value="Topo_IIA_B_C"/>
</dbReference>
<comment type="similarity">
    <text evidence="3">Belongs to the type II topoisomerase GyrB family.</text>
</comment>
<reference evidence="14" key="2">
    <citation type="journal article" date="2021" name="PeerJ">
        <title>Extensive microbial diversity within the chicken gut microbiome revealed by metagenomics and culture.</title>
        <authorList>
            <person name="Gilroy R."/>
            <person name="Ravi A."/>
            <person name="Getino M."/>
            <person name="Pursley I."/>
            <person name="Horton D.L."/>
            <person name="Alikhan N.F."/>
            <person name="Baker D."/>
            <person name="Gharbi K."/>
            <person name="Hall N."/>
            <person name="Watson M."/>
            <person name="Adriaenssens E.M."/>
            <person name="Foster-Nyarko E."/>
            <person name="Jarju S."/>
            <person name="Secka A."/>
            <person name="Antonio M."/>
            <person name="Oren A."/>
            <person name="Chaudhuri R.R."/>
            <person name="La Ragione R."/>
            <person name="Hildebrand F."/>
            <person name="Pallen M.J."/>
        </authorList>
    </citation>
    <scope>NUCLEOTIDE SEQUENCE</scope>
    <source>
        <strain evidence="14">ChiSjej6B24-2974</strain>
    </source>
</reference>
<sequence>MAKTYSATDIQVLEGLDAVRMRPGMYIGSTGPRGLHHLIWEIVDNAIDEASNGYATEISVALKKDGSCEVTDNGRGIPVDIHPQLGVSGVEVVYTQLHAGGKFNNKNYAYSGGLHGVGASVVNALSEWVTVDVYRDYSHYQIRFESVEDKKTGKIISGRPVAPLEKVGNTRKRGTQVCFKPDPRVFEDTHFNGDIVRRRVRELAYLNKGVRFVFIDEREKDEERRRREYCYEGGLADFVRYLNTDKNAITEPITFEGRRDGTLLRVAIQYTDSYTENIYSFVNNVPTGEGGTHETGFKAAVTKAFNDYARRVGLLKEKDNNLSGEDFREGMTAVVYAGVQKPQFEGQTKGRLGNTEVRPIVEAICLEQLSIFLDDLKNQEVAQHIVEKAVKAAKVREATRKARDVARQKNQLEAAPLVGKLSSCTGRNWKENELFIVEGDSAGGSAKQGRDRRFQAILPLRGKPLNAEKKRIDQVLANEEFRSIITALGTGIGEDFDLSHLKYNRVIILSDADQDGAHIRAILLTFFFRYMRELVTDGHVYIGMPPLYCARKGEQHIYCFDDKELARATKKLGRGYSVQRYKGLGEMNPEQLWETTMNPNGRKMVQVTIDDLAEADRRVTVLMGDKVDPRREYIQYYANFNHEDNFEPVGEGE</sequence>
<dbReference type="InterPro" id="IPR006171">
    <property type="entry name" value="TOPRIM_dom"/>
</dbReference>
<keyword evidence="9" id="KW-0799">Topoisomerase</keyword>
<comment type="catalytic activity">
    <reaction evidence="1">
        <text>ATP-dependent breakage, passage and rejoining of double-stranded DNA.</text>
        <dbReference type="EC" id="5.6.2.2"/>
    </reaction>
</comment>
<dbReference type="CDD" id="cd00822">
    <property type="entry name" value="TopoII_Trans_DNA_gyrase"/>
    <property type="match status" value="1"/>
</dbReference>
<dbReference type="InterPro" id="IPR001241">
    <property type="entry name" value="Topo_IIA"/>
</dbReference>
<gene>
    <name evidence="14" type="ORF">IAA52_10000</name>
</gene>
<dbReference type="InterPro" id="IPR036890">
    <property type="entry name" value="HATPase_C_sf"/>
</dbReference>
<reference evidence="14" key="1">
    <citation type="submission" date="2020-10" db="EMBL/GenBank/DDBJ databases">
        <authorList>
            <person name="Gilroy R."/>
        </authorList>
    </citation>
    <scope>NUCLEOTIDE SEQUENCE</scope>
    <source>
        <strain evidence="14">ChiSjej6B24-2974</strain>
    </source>
</reference>
<dbReference type="PRINTS" id="PR00418">
    <property type="entry name" value="TPI2FAMILY"/>
</dbReference>
<keyword evidence="5" id="KW-0479">Metal-binding</keyword>
<dbReference type="NCBIfam" id="NF004189">
    <property type="entry name" value="PRK05644.1"/>
    <property type="match status" value="1"/>
</dbReference>
<evidence type="ECO:0000256" key="5">
    <source>
        <dbReference type="ARBA" id="ARBA00022723"/>
    </source>
</evidence>
<dbReference type="InterPro" id="IPR014721">
    <property type="entry name" value="Ribsml_uS5_D2-typ_fold_subgr"/>
</dbReference>